<name>A0ABN8ICL1_9NEOP</name>
<sequence length="106" mass="11688">MNGSTSTCGESYLCSTPVRLAAALAGCPETRSSVVCELSLVSPRAPALSVVAWWWFCFRLILSPRSLETPVRRLEPVVACDSAERLLHEHSWHESRVRARFGAMVA</sequence>
<gene>
    <name evidence="1" type="ORF">IPOD504_LOCUS7498</name>
</gene>
<evidence type="ECO:0000313" key="1">
    <source>
        <dbReference type="EMBL" id="CAH2050496.1"/>
    </source>
</evidence>
<keyword evidence="2" id="KW-1185">Reference proteome</keyword>
<proteinExistence type="predicted"/>
<reference evidence="1" key="1">
    <citation type="submission" date="2022-03" db="EMBL/GenBank/DDBJ databases">
        <authorList>
            <person name="Martin H S."/>
        </authorList>
    </citation>
    <scope>NUCLEOTIDE SEQUENCE</scope>
</reference>
<dbReference type="EMBL" id="OW152814">
    <property type="protein sequence ID" value="CAH2050496.1"/>
    <property type="molecule type" value="Genomic_DNA"/>
</dbReference>
<protein>
    <submittedName>
        <fullName evidence="1">Uncharacterized protein</fullName>
    </submittedName>
</protein>
<organism evidence="1 2">
    <name type="scientific">Iphiclides podalirius</name>
    <name type="common">scarce swallowtail</name>
    <dbReference type="NCBI Taxonomy" id="110791"/>
    <lineage>
        <taxon>Eukaryota</taxon>
        <taxon>Metazoa</taxon>
        <taxon>Ecdysozoa</taxon>
        <taxon>Arthropoda</taxon>
        <taxon>Hexapoda</taxon>
        <taxon>Insecta</taxon>
        <taxon>Pterygota</taxon>
        <taxon>Neoptera</taxon>
        <taxon>Endopterygota</taxon>
        <taxon>Lepidoptera</taxon>
        <taxon>Glossata</taxon>
        <taxon>Ditrysia</taxon>
        <taxon>Papilionoidea</taxon>
        <taxon>Papilionidae</taxon>
        <taxon>Papilioninae</taxon>
        <taxon>Iphiclides</taxon>
    </lineage>
</organism>
<dbReference type="Proteomes" id="UP000837857">
    <property type="component" value="Chromosome 2"/>
</dbReference>
<accession>A0ABN8ICL1</accession>
<feature type="non-terminal residue" evidence="1">
    <location>
        <position position="106"/>
    </location>
</feature>
<evidence type="ECO:0000313" key="2">
    <source>
        <dbReference type="Proteomes" id="UP000837857"/>
    </source>
</evidence>